<comment type="similarity">
    <text evidence="6">Belongs to the archaeal Rpo6/eukaryotic RPB6 RNA polymerase subunit family.</text>
</comment>
<dbReference type="OrthoDB" id="313446at2759"/>
<dbReference type="Pfam" id="PF26015">
    <property type="entry name" value="Ig_NPH4_3rd"/>
    <property type="match status" value="1"/>
</dbReference>
<dbReference type="Pfam" id="PF26186">
    <property type="entry name" value="NPHP4_C2_3rd"/>
    <property type="match status" value="1"/>
</dbReference>
<protein>
    <recommendedName>
        <fullName evidence="2">DNA-directed RNA polymerases I, II, and III subunit RPABC2</fullName>
    </recommendedName>
    <alternativeName>
        <fullName evidence="7">RPB6 homolog</fullName>
    </alternativeName>
</protein>
<dbReference type="GO" id="GO:0000428">
    <property type="term" value="C:DNA-directed RNA polymerase complex"/>
    <property type="evidence" value="ECO:0007669"/>
    <property type="project" value="UniProtKB-KW"/>
</dbReference>
<evidence type="ECO:0000256" key="4">
    <source>
        <dbReference type="ARBA" id="ARBA00023163"/>
    </source>
</evidence>
<dbReference type="InterPro" id="IPR058685">
    <property type="entry name" value="Ig_NPHP4_4th"/>
</dbReference>
<dbReference type="Pfam" id="PF26173">
    <property type="entry name" value="NPHP4_SK"/>
    <property type="match status" value="1"/>
</dbReference>
<keyword evidence="9" id="KW-0472">Membrane</keyword>
<dbReference type="NCBIfam" id="NF002208">
    <property type="entry name" value="PRK01099.1-3"/>
    <property type="match status" value="1"/>
</dbReference>
<keyword evidence="5" id="KW-0539">Nucleus</keyword>
<dbReference type="InterPro" id="IPR058686">
    <property type="entry name" value="Ig_NPHP4_3rd"/>
</dbReference>
<comment type="caution">
    <text evidence="16">The sequence shown here is derived from an EMBL/GenBank/DDBJ whole genome shotgun (WGS) entry which is preliminary data.</text>
</comment>
<feature type="domain" description="NPHP4 Ig-like" evidence="14">
    <location>
        <begin position="1073"/>
        <end position="1160"/>
    </location>
</feature>
<evidence type="ECO:0000256" key="9">
    <source>
        <dbReference type="SAM" id="Phobius"/>
    </source>
</evidence>
<evidence type="ECO:0000259" key="15">
    <source>
        <dbReference type="Pfam" id="PF26190"/>
    </source>
</evidence>
<dbReference type="InterPro" id="IPR006111">
    <property type="entry name" value="Rpo6/Rpb6"/>
</dbReference>
<dbReference type="PANTHER" id="PTHR31043:SF3">
    <property type="entry name" value="NEPHROCYSTIN-4"/>
    <property type="match status" value="1"/>
</dbReference>
<dbReference type="GO" id="GO:0090090">
    <property type="term" value="P:negative regulation of canonical Wnt signaling pathway"/>
    <property type="evidence" value="ECO:0007669"/>
    <property type="project" value="InterPro"/>
</dbReference>
<dbReference type="GO" id="GO:0035869">
    <property type="term" value="C:ciliary transition zone"/>
    <property type="evidence" value="ECO:0007669"/>
    <property type="project" value="TreeGrafter"/>
</dbReference>
<dbReference type="Pfam" id="PF26190">
    <property type="entry name" value="Ig_NPHP4_1st"/>
    <property type="match status" value="1"/>
</dbReference>
<dbReference type="SUPFAM" id="SSF63562">
    <property type="entry name" value="RPB6/omega subunit-like"/>
    <property type="match status" value="1"/>
</dbReference>
<reference evidence="16" key="1">
    <citation type="submission" date="2020-08" db="EMBL/GenBank/DDBJ databases">
        <title>Multicomponent nature underlies the extraordinary mechanical properties of spider dragline silk.</title>
        <authorList>
            <person name="Kono N."/>
            <person name="Nakamura H."/>
            <person name="Mori M."/>
            <person name="Yoshida Y."/>
            <person name="Ohtoshi R."/>
            <person name="Malay A.D."/>
            <person name="Moran D.A.P."/>
            <person name="Tomita M."/>
            <person name="Numata K."/>
            <person name="Arakawa K."/>
        </authorList>
    </citation>
    <scope>NUCLEOTIDE SEQUENCE</scope>
</reference>
<evidence type="ECO:0000256" key="6">
    <source>
        <dbReference type="ARBA" id="ARBA00025773"/>
    </source>
</evidence>
<dbReference type="Pfam" id="PF01192">
    <property type="entry name" value="RNA_pol_Rpb6"/>
    <property type="match status" value="1"/>
</dbReference>
<dbReference type="InterPro" id="IPR028363">
    <property type="entry name" value="RPB6"/>
</dbReference>
<dbReference type="InterPro" id="IPR058765">
    <property type="entry name" value="NPHP4_C2-like"/>
</dbReference>
<name>A0A8X6NK57_NEPPI</name>
<feature type="region of interest" description="Disordered" evidence="8">
    <location>
        <begin position="1348"/>
        <end position="1371"/>
    </location>
</feature>
<evidence type="ECO:0000256" key="7">
    <source>
        <dbReference type="ARBA" id="ARBA00030456"/>
    </source>
</evidence>
<evidence type="ECO:0000259" key="14">
    <source>
        <dbReference type="Pfam" id="PF26189"/>
    </source>
</evidence>
<dbReference type="InterPro" id="IPR020708">
    <property type="entry name" value="DNA-dir_RNA_polK_14-18kDa_CS"/>
</dbReference>
<dbReference type="Proteomes" id="UP000887013">
    <property type="component" value="Unassembled WGS sequence"/>
</dbReference>
<feature type="domain" description="NPHP4 Ig-like" evidence="13">
    <location>
        <begin position="1260"/>
        <end position="1333"/>
    </location>
</feature>
<evidence type="ECO:0000256" key="8">
    <source>
        <dbReference type="SAM" id="MobiDB-lite"/>
    </source>
</evidence>
<keyword evidence="9" id="KW-1133">Transmembrane helix</keyword>
<evidence type="ECO:0000259" key="13">
    <source>
        <dbReference type="Pfam" id="PF26187"/>
    </source>
</evidence>
<evidence type="ECO:0000259" key="10">
    <source>
        <dbReference type="Pfam" id="PF26015"/>
    </source>
</evidence>
<keyword evidence="3" id="KW-0240">DNA-directed RNA polymerase</keyword>
<evidence type="ECO:0000256" key="1">
    <source>
        <dbReference type="ARBA" id="ARBA00004123"/>
    </source>
</evidence>
<feature type="domain" description="NPHP4 Ig-like" evidence="15">
    <location>
        <begin position="918"/>
        <end position="1066"/>
    </location>
</feature>
<evidence type="ECO:0000259" key="12">
    <source>
        <dbReference type="Pfam" id="PF26186"/>
    </source>
</evidence>
<dbReference type="GO" id="GO:0003899">
    <property type="term" value="F:DNA-directed RNA polymerase activity"/>
    <property type="evidence" value="ECO:0007669"/>
    <property type="project" value="InterPro"/>
</dbReference>
<evidence type="ECO:0000259" key="11">
    <source>
        <dbReference type="Pfam" id="PF26173"/>
    </source>
</evidence>
<proteinExistence type="inferred from homology"/>
<evidence type="ECO:0000256" key="3">
    <source>
        <dbReference type="ARBA" id="ARBA00022478"/>
    </source>
</evidence>
<dbReference type="InterPro" id="IPR058764">
    <property type="entry name" value="NPHP4_SK"/>
</dbReference>
<keyword evidence="17" id="KW-1185">Reference proteome</keyword>
<dbReference type="InterPro" id="IPR058688">
    <property type="entry name" value="Ig_NPHP4_2nd"/>
</dbReference>
<keyword evidence="4" id="KW-0804">Transcription</keyword>
<organism evidence="16 17">
    <name type="scientific">Nephila pilipes</name>
    <name type="common">Giant wood spider</name>
    <name type="synonym">Nephila maculata</name>
    <dbReference type="NCBI Taxonomy" id="299642"/>
    <lineage>
        <taxon>Eukaryota</taxon>
        <taxon>Metazoa</taxon>
        <taxon>Ecdysozoa</taxon>
        <taxon>Arthropoda</taxon>
        <taxon>Chelicerata</taxon>
        <taxon>Arachnida</taxon>
        <taxon>Araneae</taxon>
        <taxon>Araneomorphae</taxon>
        <taxon>Entelegynae</taxon>
        <taxon>Araneoidea</taxon>
        <taxon>Nephilidae</taxon>
        <taxon>Nephila</taxon>
    </lineage>
</organism>
<feature type="transmembrane region" description="Helical" evidence="9">
    <location>
        <begin position="1513"/>
        <end position="1536"/>
    </location>
</feature>
<dbReference type="GO" id="GO:0097546">
    <property type="term" value="C:ciliary base"/>
    <property type="evidence" value="ECO:0007669"/>
    <property type="project" value="TreeGrafter"/>
</dbReference>
<dbReference type="InterPro" id="IPR006110">
    <property type="entry name" value="Pol_omega/Rpo6/RPB6"/>
</dbReference>
<dbReference type="InterPro" id="IPR036161">
    <property type="entry name" value="RPB6/omega-like_sf"/>
</dbReference>
<dbReference type="GO" id="GO:0006351">
    <property type="term" value="P:DNA-templated transcription"/>
    <property type="evidence" value="ECO:0007669"/>
    <property type="project" value="InterPro"/>
</dbReference>
<dbReference type="FunFam" id="3.90.940.10:FF:000003">
    <property type="entry name" value="DNA-directed RNA polymerases I, II, and III subunit RPABC2"/>
    <property type="match status" value="1"/>
</dbReference>
<dbReference type="PROSITE" id="PS01111">
    <property type="entry name" value="RNA_POL_K_14KD"/>
    <property type="match status" value="1"/>
</dbReference>
<evidence type="ECO:0000256" key="2">
    <source>
        <dbReference type="ARBA" id="ARBA00020808"/>
    </source>
</evidence>
<evidence type="ECO:0000313" key="17">
    <source>
        <dbReference type="Proteomes" id="UP000887013"/>
    </source>
</evidence>
<gene>
    <name evidence="16" type="primary">NPHP4</name>
    <name evidence="16" type="ORF">NPIL_236081</name>
</gene>
<dbReference type="GO" id="GO:1904491">
    <property type="term" value="P:protein localization to ciliary transition zone"/>
    <property type="evidence" value="ECO:0007669"/>
    <property type="project" value="TreeGrafter"/>
</dbReference>
<dbReference type="Pfam" id="PF26187">
    <property type="entry name" value="Ig_NPHP4_4th"/>
    <property type="match status" value="1"/>
</dbReference>
<comment type="subcellular location">
    <subcellularLocation>
        <location evidence="1">Nucleus</location>
    </subcellularLocation>
</comment>
<keyword evidence="9" id="KW-0812">Transmembrane</keyword>
<dbReference type="InterPro" id="IPR029775">
    <property type="entry name" value="NPHP4"/>
</dbReference>
<dbReference type="InterPro" id="IPR058687">
    <property type="entry name" value="Ig_NPHP4_1st"/>
</dbReference>
<evidence type="ECO:0000256" key="5">
    <source>
        <dbReference type="ARBA" id="ARBA00023242"/>
    </source>
</evidence>
<dbReference type="EMBL" id="BMAW01010367">
    <property type="protein sequence ID" value="GFT18539.1"/>
    <property type="molecule type" value="Genomic_DNA"/>
</dbReference>
<dbReference type="GO" id="GO:0097730">
    <property type="term" value="C:non-motile cilium"/>
    <property type="evidence" value="ECO:0007669"/>
    <property type="project" value="InterPro"/>
</dbReference>
<dbReference type="SMART" id="SM01409">
    <property type="entry name" value="RNA_pol_Rpb6"/>
    <property type="match status" value="1"/>
</dbReference>
<dbReference type="GO" id="GO:0005634">
    <property type="term" value="C:nucleus"/>
    <property type="evidence" value="ECO:0007669"/>
    <property type="project" value="UniProtKB-SubCell"/>
</dbReference>
<feature type="domain" description="NPHP4 SK-like" evidence="11">
    <location>
        <begin position="853"/>
        <end position="911"/>
    </location>
</feature>
<dbReference type="GO" id="GO:0003677">
    <property type="term" value="F:DNA binding"/>
    <property type="evidence" value="ECO:0007669"/>
    <property type="project" value="InterPro"/>
</dbReference>
<sequence length="1653" mass="189447">MDPKEKELSLVGVQSLPLCAERKSDLSSSVQTFHIKILNVDGLSQALAPENYHIQVILFDQKYGNFVGNCWTGNPIKNQSSQITFNQNIYFYTSIPVKDLLLVIELLTPSKISQNFKTCGWMCLPLLKSDEDDLDERNTMHYKVPLVLGSPLSLIINKKIVKKKKKKKKKPEPMVKSTGMEISLSQASYPALLQISHLFHENILIDASFEIPGLMPISSKTLIDSSYSLKPRLQKCITFVLERLCIRMHSSHEEVENEIIEKFCRNQETVSNYNEAETKTSRFLSSKANVVQRRLQVSIYNGYCFIQDPDIYHLHIEPPVTPTLSKNLRRASSMGTLSESKEESLVLRSDIKLSKIPDDPKIVILFLLEYVISLPSTKEEKQHMPSSLSKTPTSSVAVVWGFCHLATLKENPTQNISLTCDPSLSPHKMLFLKTEQEFEMTFSTFSLLKQNKIPFASYLSDDQAPMVNDSHQYETHPKISYFQPVLGHSTPKHKSVADIPMTVQQNEVDFSQQIIANPGSSKYDNNMALQEVTLVSSSLPLVPPLLHSFPLEPGESFKTFTKLYWDKLQPVLDHHGKPATVIDNSVPYRIDADLELHCPPQKNECMMHFLAMSGLAENMDVPPEVFFTFQFYRFLPIRSECMLLKQLSENPESEFPKSSLVYAFLKTPERGKLPGFQITYNIDPTELNKGEFQSFLHYLMKQTLHIDVWNGKSLLYIGTVALPLKYFCRQGKEAVVSSLELDIFNCEYPDESLGQVSMPTKTPVGKLHLHVASIRHPLSAKDLENFEGKEEASSSVIISSKVEEPRTGTMPYTVSKAKRLAETNRELSHLLSTRSFLGESKSMTPNPQLTEERRRKLARMEAVRNLENNNKSAENRGNGMQFFFKERQRDLLSIEAYIQKNKSELIQSFLHKSVTSEKKIYPLTGTKSFFEFVIENPFQVAKKVEIVWKATELNLVMDNKEWQTLRTLNSISQSVKPLYFVDSSQEIPTIQLQPNEKVHVPFIYQCSSVQISHLDLFKAVSGHHFTAEVLSSVPALNSLDSSIKVRFVTEDQTLLAVLNLTVQPLPPSFTHIFKFLSMEHSMFKKSIQIIRDTNINERYTVKCTNSDVVCSIQENQNWEENVNLNIKAPTRAAGRCTEFYVFIYKDKYQIMPFQSWNICVCPLQRIDLSCVAGQLMRSSLLIRGTHATNLVRCSANCKDLQLHPSEPFVLSPFAVQELSMNIRSLIPGIKYFQITMVNQALEQVLQSWLLVLTCQKPSVSKAFQVHLSIGKETAKRITYTNPYPQDRRFILHSSHPHLLQLREYEFSVAAGKSYLLGLYFLPQDFIFTETVFFWHLLLKSHEKDPFMADDYEPDDPVGDDFDEGEPEDEGLDEIEQNEEDNFDVLPASEQPQLNQKRITLPYMTKYERARVLGTRALQIAMNAPVMVELDGEIDPLQIALKELKARKIPIIIRRYLPDRSYEDWGVDELVRYNLEDNGFNPIAMSKEANHSLQELPWYNFIFNCFFRSSVGRMMFVVVGFYINLTTICLGALVRWLRIHYRTSFITFLSNLKPYVYYFLLFNIRIDTSQKHMLERCTNTLWDGVTSIRKVFHHIVEGHILDKNGIVYLMNGTLNVFTGGFKWICVQLFVQMMEPLVYAASLLYCCCEKFSDAD</sequence>
<evidence type="ECO:0000313" key="16">
    <source>
        <dbReference type="EMBL" id="GFT18539.1"/>
    </source>
</evidence>
<dbReference type="PIRSF" id="PIRSF500154">
    <property type="entry name" value="RPB6"/>
    <property type="match status" value="1"/>
</dbReference>
<dbReference type="Pfam" id="PF26189">
    <property type="entry name" value="Ig_NPHP4_2nd"/>
    <property type="match status" value="1"/>
</dbReference>
<dbReference type="GO" id="GO:0036064">
    <property type="term" value="C:ciliary basal body"/>
    <property type="evidence" value="ECO:0007669"/>
    <property type="project" value="TreeGrafter"/>
</dbReference>
<dbReference type="PANTHER" id="PTHR31043">
    <property type="entry name" value="NEPHROCYSTIN-4"/>
    <property type="match status" value="1"/>
</dbReference>
<feature type="domain" description="NPHP4 C2-like" evidence="12">
    <location>
        <begin position="564"/>
        <end position="752"/>
    </location>
</feature>
<dbReference type="Gene3D" id="3.90.940.10">
    <property type="match status" value="1"/>
</dbReference>
<accession>A0A8X6NK57</accession>
<dbReference type="PIRSF" id="PIRSF000778">
    <property type="entry name" value="RpoK/RPB6"/>
    <property type="match status" value="1"/>
</dbReference>
<dbReference type="HAMAP" id="MF_00192">
    <property type="entry name" value="RNApol_arch_Rpo6"/>
    <property type="match status" value="1"/>
</dbReference>
<feature type="domain" description="NPHP4 Ig-like" evidence="10">
    <location>
        <begin position="1173"/>
        <end position="1255"/>
    </location>
</feature>